<dbReference type="GO" id="GO:0030488">
    <property type="term" value="P:tRNA methylation"/>
    <property type="evidence" value="ECO:0007669"/>
    <property type="project" value="TreeGrafter"/>
</dbReference>
<dbReference type="InterPro" id="IPR006073">
    <property type="entry name" value="GTP-bd"/>
</dbReference>
<dbReference type="Gene3D" id="1.20.120.430">
    <property type="entry name" value="tRNA modification GTPase MnmE domain 2"/>
    <property type="match status" value="1"/>
</dbReference>
<evidence type="ECO:0000259" key="8">
    <source>
        <dbReference type="PROSITE" id="PS51709"/>
    </source>
</evidence>
<dbReference type="CDD" id="cd14858">
    <property type="entry name" value="TrmE_N"/>
    <property type="match status" value="1"/>
</dbReference>
<comment type="subunit">
    <text evidence="6">Homodimer. Heterotetramer of two MnmE and two MnmG subunits.</text>
</comment>
<keyword evidence="6" id="KW-0963">Cytoplasm</keyword>
<evidence type="ECO:0000313" key="9">
    <source>
        <dbReference type="EMBL" id="ADV33425.1"/>
    </source>
</evidence>
<dbReference type="PANTHER" id="PTHR42714">
    <property type="entry name" value="TRNA MODIFICATION GTPASE GTPBP3"/>
    <property type="match status" value="1"/>
</dbReference>
<dbReference type="KEGG" id="bva:BVAF_011"/>
<feature type="binding site" evidence="6">
    <location>
        <begin position="247"/>
        <end position="253"/>
    </location>
    <ligand>
        <name>GTP</name>
        <dbReference type="ChEBI" id="CHEBI:37565"/>
    </ligand>
</feature>
<feature type="binding site" evidence="6">
    <location>
        <begin position="228"/>
        <end position="233"/>
    </location>
    <ligand>
        <name>GTP</name>
        <dbReference type="ChEBI" id="CHEBI:37565"/>
    </ligand>
</feature>
<dbReference type="GO" id="GO:0046872">
    <property type="term" value="F:metal ion binding"/>
    <property type="evidence" value="ECO:0007669"/>
    <property type="project" value="UniProtKB-KW"/>
</dbReference>
<evidence type="ECO:0000256" key="4">
    <source>
        <dbReference type="ARBA" id="ARBA00022958"/>
    </source>
</evidence>
<feature type="binding site" evidence="6">
    <location>
        <position position="81"/>
    </location>
    <ligand>
        <name>(6S)-5-formyl-5,6,7,8-tetrahydrofolate</name>
        <dbReference type="ChEBI" id="CHEBI:57457"/>
    </ligand>
</feature>
<comment type="caution">
    <text evidence="6">Lacks conserved residue(s) required for the propagation of feature annotation.</text>
</comment>
<feature type="binding site" evidence="6">
    <location>
        <position position="232"/>
    </location>
    <ligand>
        <name>Mg(2+)</name>
        <dbReference type="ChEBI" id="CHEBI:18420"/>
    </ligand>
</feature>
<evidence type="ECO:0000256" key="5">
    <source>
        <dbReference type="ARBA" id="ARBA00023134"/>
    </source>
</evidence>
<proteinExistence type="inferred from homology"/>
<accession>E8Q5V6</accession>
<evidence type="ECO:0000256" key="7">
    <source>
        <dbReference type="RuleBase" id="RU003313"/>
    </source>
</evidence>
<dbReference type="InterPro" id="IPR031168">
    <property type="entry name" value="G_TrmE"/>
</dbReference>
<evidence type="ECO:0000256" key="2">
    <source>
        <dbReference type="ARBA" id="ARBA00022694"/>
    </source>
</evidence>
<dbReference type="HAMAP" id="MF_00379">
    <property type="entry name" value="GTPase_MnmE"/>
    <property type="match status" value="1"/>
</dbReference>
<dbReference type="GO" id="GO:0005829">
    <property type="term" value="C:cytosol"/>
    <property type="evidence" value="ECO:0007669"/>
    <property type="project" value="TreeGrafter"/>
</dbReference>
<dbReference type="Gene3D" id="3.30.1360.120">
    <property type="entry name" value="Probable tRNA modification gtpase trme, domain 1"/>
    <property type="match status" value="1"/>
</dbReference>
<dbReference type="PANTHER" id="PTHR42714:SF2">
    <property type="entry name" value="TRNA MODIFICATION GTPASE GTPBP3, MITOCHONDRIAL"/>
    <property type="match status" value="1"/>
</dbReference>
<dbReference type="EMBL" id="CP002189">
    <property type="protein sequence ID" value="ADV33425.1"/>
    <property type="molecule type" value="Genomic_DNA"/>
</dbReference>
<organism evidence="9 10">
    <name type="scientific">Blochmanniella vafra (strain BVAF)</name>
    <dbReference type="NCBI Taxonomy" id="859654"/>
    <lineage>
        <taxon>Bacteria</taxon>
        <taxon>Pseudomonadati</taxon>
        <taxon>Pseudomonadota</taxon>
        <taxon>Gammaproteobacteria</taxon>
        <taxon>Enterobacterales</taxon>
        <taxon>Enterobacteriaceae</taxon>
        <taxon>ant endosymbionts</taxon>
        <taxon>Candidatus Blochmanniella</taxon>
    </lineage>
</organism>
<dbReference type="Pfam" id="PF01926">
    <property type="entry name" value="MMR_HSR1"/>
    <property type="match status" value="1"/>
</dbReference>
<evidence type="ECO:0000313" key="10">
    <source>
        <dbReference type="Proteomes" id="UP000007464"/>
    </source>
</evidence>
<dbReference type="InterPro" id="IPR005225">
    <property type="entry name" value="Small_GTP-bd"/>
</dbReference>
<dbReference type="PRINTS" id="PR00449">
    <property type="entry name" value="RASTRNSFRMNG"/>
</dbReference>
<dbReference type="AlphaFoldDB" id="E8Q5V6"/>
<dbReference type="InterPro" id="IPR018948">
    <property type="entry name" value="GTP-bd_TrmE_N"/>
</dbReference>
<evidence type="ECO:0000256" key="3">
    <source>
        <dbReference type="ARBA" id="ARBA00022741"/>
    </source>
</evidence>
<feature type="domain" description="TrmE-type G" evidence="8">
    <location>
        <begin position="218"/>
        <end position="382"/>
    </location>
</feature>
<feature type="binding site" evidence="6">
    <location>
        <position position="474"/>
    </location>
    <ligand>
        <name>(6S)-5-formyl-5,6,7,8-tetrahydrofolate</name>
        <dbReference type="ChEBI" id="CHEBI:57457"/>
    </ligand>
</feature>
<dbReference type="PROSITE" id="PS51709">
    <property type="entry name" value="G_TRME"/>
    <property type="match status" value="1"/>
</dbReference>
<feature type="binding site" evidence="6">
    <location>
        <position position="252"/>
    </location>
    <ligand>
        <name>K(+)</name>
        <dbReference type="ChEBI" id="CHEBI:29103"/>
    </ligand>
</feature>
<dbReference type="NCBIfam" id="TIGR00231">
    <property type="entry name" value="small_GTP"/>
    <property type="match status" value="1"/>
</dbReference>
<keyword evidence="6" id="KW-0378">Hydrolase</keyword>
<dbReference type="InterPro" id="IPR027368">
    <property type="entry name" value="MnmE_dom2"/>
</dbReference>
<reference evidence="9 10" key="1">
    <citation type="journal article" date="2010" name="BMC Genomics">
        <title>Unprecedented loss of ammonia assimilation capability in a urease-encoding bacterial mutualist.</title>
        <authorList>
            <person name="Williams L.E."/>
            <person name="Wernegreen J.J."/>
        </authorList>
    </citation>
    <scope>NUCLEOTIDE SEQUENCE [LARGE SCALE GENOMIC DNA]</scope>
    <source>
        <strain evidence="9 10">BVAF</strain>
    </source>
</reference>
<dbReference type="EC" id="3.6.-.-" evidence="6"/>
<feature type="binding site" evidence="6">
    <location>
        <position position="253"/>
    </location>
    <ligand>
        <name>Mg(2+)</name>
        <dbReference type="ChEBI" id="CHEBI:18420"/>
    </ligand>
</feature>
<sequence length="474" mass="53442">MKYYSDTIAAISTPIGRGGIGIIRISGELIPEIALELLGKVPKPRTAEYLPFRDKQGSTIEKVITLFFPKPHSFTGENILEIHGHGGYIILNILLSRILEISSKIRLANPGEFTERAFLNNKIDLIQAESIADIIDATSYQAAKAAYNSLQGFFSNQIHNILDKIIYCRMHVESTIDFSDQDIDTISYNKIKKILKNIITETDKIYKSAYSGSLLRDGIKIIIAGKPNAGKSSLFNALINLDRAIISSIPGTTRDTLYETIQLNGITFHITDTAGLQEHSTNEIELIGIKRAKNELKLADHILWVVDSSSCSNKYDDMLLPLQKTLPNINKKTTITIIRNKSDLSLEKNGIYIINGYTCITLSALLNSGIDLLKKYLYNNTKHKIQHYTLPHSIEENQNNFIARQRHLNIIKNAYQYLLSAQKQLNHYYCGVTIINDRFAEDLRYAHDELNKIFGKSTPDNLLKKIFSSFCIGK</sequence>
<comment type="similarity">
    <text evidence="1 6 7">Belongs to the TRAFAC class TrmE-Era-EngA-EngB-Septin-like GTPase superfamily. TrmE GTPase family.</text>
</comment>
<name>E8Q5V6_BLOVB</name>
<dbReference type="Pfam" id="PF12631">
    <property type="entry name" value="MnmE_helical"/>
    <property type="match status" value="1"/>
</dbReference>
<keyword evidence="10" id="KW-1185">Reference proteome</keyword>
<feature type="binding site" evidence="6">
    <location>
        <position position="228"/>
    </location>
    <ligand>
        <name>K(+)</name>
        <dbReference type="ChEBI" id="CHEBI:29103"/>
    </ligand>
</feature>
<feature type="binding site" evidence="6">
    <location>
        <position position="247"/>
    </location>
    <ligand>
        <name>K(+)</name>
        <dbReference type="ChEBI" id="CHEBI:29103"/>
    </ligand>
</feature>
<dbReference type="SUPFAM" id="SSF52540">
    <property type="entry name" value="P-loop containing nucleoside triphosphate hydrolases"/>
    <property type="match status" value="1"/>
</dbReference>
<gene>
    <name evidence="6 9" type="primary">mnmE</name>
    <name evidence="6 9" type="synonym">trmE</name>
    <name evidence="9" type="ordered locus">BVAF_011</name>
</gene>
<dbReference type="NCBIfam" id="TIGR00450">
    <property type="entry name" value="mnmE_trmE_thdF"/>
    <property type="match status" value="1"/>
</dbReference>
<keyword evidence="4 6" id="KW-0630">Potassium</keyword>
<dbReference type="GO" id="GO:0005525">
    <property type="term" value="F:GTP binding"/>
    <property type="evidence" value="ECO:0007669"/>
    <property type="project" value="UniProtKB-UniRule"/>
</dbReference>
<feature type="binding site" evidence="6">
    <location>
        <position position="122"/>
    </location>
    <ligand>
        <name>(6S)-5-formyl-5,6,7,8-tetrahydrofolate</name>
        <dbReference type="ChEBI" id="CHEBI:57457"/>
    </ligand>
</feature>
<dbReference type="GO" id="GO:0003924">
    <property type="term" value="F:GTPase activity"/>
    <property type="evidence" value="ECO:0007669"/>
    <property type="project" value="UniProtKB-UniRule"/>
</dbReference>
<dbReference type="HOGENOM" id="CLU_019624_4_1_6"/>
<dbReference type="Gene3D" id="3.40.50.300">
    <property type="entry name" value="P-loop containing nucleotide triphosphate hydrolases"/>
    <property type="match status" value="1"/>
</dbReference>
<comment type="subcellular location">
    <subcellularLocation>
        <location evidence="6">Cytoplasm</location>
    </subcellularLocation>
</comment>
<evidence type="ECO:0000256" key="1">
    <source>
        <dbReference type="ARBA" id="ARBA00011043"/>
    </source>
</evidence>
<dbReference type="Proteomes" id="UP000007464">
    <property type="component" value="Chromosome"/>
</dbReference>
<dbReference type="CDD" id="cd04164">
    <property type="entry name" value="trmE"/>
    <property type="match status" value="1"/>
</dbReference>
<keyword evidence="6" id="KW-0479">Metal-binding</keyword>
<protein>
    <recommendedName>
        <fullName evidence="6">tRNA modification GTPase MnmE</fullName>
        <ecNumber evidence="6">3.6.-.-</ecNumber>
    </recommendedName>
</protein>
<feature type="binding site" evidence="6">
    <location>
        <position position="249"/>
    </location>
    <ligand>
        <name>K(+)</name>
        <dbReference type="ChEBI" id="CHEBI:29103"/>
    </ligand>
</feature>
<keyword evidence="6" id="KW-0460">Magnesium</keyword>
<dbReference type="Pfam" id="PF10396">
    <property type="entry name" value="TrmE_N"/>
    <property type="match status" value="1"/>
</dbReference>
<feature type="binding site" evidence="6">
    <location>
        <begin position="272"/>
        <end position="275"/>
    </location>
    <ligand>
        <name>GTP</name>
        <dbReference type="ChEBI" id="CHEBI:37565"/>
    </ligand>
</feature>
<dbReference type="RefSeq" id="WP_013516350.1">
    <property type="nucleotide sequence ID" value="NC_014909.2"/>
</dbReference>
<dbReference type="InterPro" id="IPR025867">
    <property type="entry name" value="MnmE_helical"/>
</dbReference>
<comment type="cofactor">
    <cofactor evidence="6">
        <name>K(+)</name>
        <dbReference type="ChEBI" id="CHEBI:29103"/>
    </cofactor>
    <text evidence="6">Binds 1 potassium ion per subunit.</text>
</comment>
<dbReference type="InterPro" id="IPR004520">
    <property type="entry name" value="GTPase_MnmE"/>
</dbReference>
<evidence type="ECO:0000256" key="6">
    <source>
        <dbReference type="HAMAP-Rule" id="MF_00379"/>
    </source>
</evidence>
<keyword evidence="3 6" id="KW-0547">Nucleotide-binding</keyword>
<dbReference type="InterPro" id="IPR027266">
    <property type="entry name" value="TrmE/GcvT-like"/>
</dbReference>
<comment type="function">
    <text evidence="6">Exhibits a very high intrinsic GTPase hydrolysis rate. Involved in the addition of a carboxymethylaminomethyl (cmnm) group at the wobble position (U34) of certain tRNAs, forming tRNA-cmnm(5)s(2)U34.</text>
</comment>
<feature type="binding site" evidence="6">
    <location>
        <position position="24"/>
    </location>
    <ligand>
        <name>(6S)-5-formyl-5,6,7,8-tetrahydrofolate</name>
        <dbReference type="ChEBI" id="CHEBI:57457"/>
    </ligand>
</feature>
<keyword evidence="5 6" id="KW-0342">GTP-binding</keyword>
<dbReference type="GO" id="GO:0002098">
    <property type="term" value="P:tRNA wobble uridine modification"/>
    <property type="evidence" value="ECO:0007669"/>
    <property type="project" value="TreeGrafter"/>
</dbReference>
<dbReference type="OrthoDB" id="9805918at2"/>
<keyword evidence="2 6" id="KW-0819">tRNA processing</keyword>
<dbReference type="InterPro" id="IPR027417">
    <property type="entry name" value="P-loop_NTPase"/>
</dbReference>
<dbReference type="STRING" id="859654.BVAF_011"/>
<dbReference type="NCBIfam" id="NF003661">
    <property type="entry name" value="PRK05291.1-3"/>
    <property type="match status" value="1"/>
</dbReference>